<accession>A0A367YIE3</accession>
<sequence>MIVPASEEPMALAKRLYYYGDRSRSDWWKWRWLLWLLVLIPFLVVLFLFFFRRRNRSKVRSYYNQGNGQYQSGYYANNDLPPQSAPGYVPPSYPETSQPGYGGYSAQREGSYGGDNAQPQQESGTYDEFSRPAGPPPAHTKS</sequence>
<evidence type="ECO:0000256" key="1">
    <source>
        <dbReference type="SAM" id="MobiDB-lite"/>
    </source>
</evidence>
<dbReference type="OrthoDB" id="10620843at2759"/>
<dbReference type="EMBL" id="QLNQ01000020">
    <property type="protein sequence ID" value="RCK65359.1"/>
    <property type="molecule type" value="Genomic_DNA"/>
</dbReference>
<feature type="compositionally biased region" description="Pro residues" evidence="1">
    <location>
        <begin position="133"/>
        <end position="142"/>
    </location>
</feature>
<evidence type="ECO:0000256" key="2">
    <source>
        <dbReference type="SAM" id="Phobius"/>
    </source>
</evidence>
<feature type="region of interest" description="Disordered" evidence="1">
    <location>
        <begin position="67"/>
        <end position="142"/>
    </location>
</feature>
<keyword evidence="2" id="KW-1133">Transmembrane helix</keyword>
<evidence type="ECO:0000313" key="3">
    <source>
        <dbReference type="EMBL" id="RCK65359.1"/>
    </source>
</evidence>
<organism evidence="3 4">
    <name type="scientific">Candida viswanathii</name>
    <dbReference type="NCBI Taxonomy" id="5486"/>
    <lineage>
        <taxon>Eukaryota</taxon>
        <taxon>Fungi</taxon>
        <taxon>Dikarya</taxon>
        <taxon>Ascomycota</taxon>
        <taxon>Saccharomycotina</taxon>
        <taxon>Pichiomycetes</taxon>
        <taxon>Debaryomycetaceae</taxon>
        <taxon>Candida/Lodderomyces clade</taxon>
        <taxon>Candida</taxon>
    </lineage>
</organism>
<proteinExistence type="predicted"/>
<keyword evidence="2" id="KW-0472">Membrane</keyword>
<reference evidence="3 4" key="1">
    <citation type="submission" date="2018-06" db="EMBL/GenBank/DDBJ databases">
        <title>Whole genome sequencing of Candida tropicalis (genome annotated by CSBL at Korea University).</title>
        <authorList>
            <person name="Ahn J."/>
        </authorList>
    </citation>
    <scope>NUCLEOTIDE SEQUENCE [LARGE SCALE GENOMIC DNA]</scope>
    <source>
        <strain evidence="3 4">ATCC 20962</strain>
    </source>
</reference>
<comment type="caution">
    <text evidence="3">The sequence shown here is derived from an EMBL/GenBank/DDBJ whole genome shotgun (WGS) entry which is preliminary data.</text>
</comment>
<evidence type="ECO:0008006" key="5">
    <source>
        <dbReference type="Google" id="ProtNLM"/>
    </source>
</evidence>
<keyword evidence="4" id="KW-1185">Reference proteome</keyword>
<feature type="transmembrane region" description="Helical" evidence="2">
    <location>
        <begin position="32"/>
        <end position="51"/>
    </location>
</feature>
<dbReference type="Proteomes" id="UP000253472">
    <property type="component" value="Unassembled WGS sequence"/>
</dbReference>
<dbReference type="AlphaFoldDB" id="A0A367YIE3"/>
<name>A0A367YIE3_9ASCO</name>
<keyword evidence="2" id="KW-0812">Transmembrane</keyword>
<gene>
    <name evidence="3" type="ORF">Cantr_01245</name>
</gene>
<evidence type="ECO:0000313" key="4">
    <source>
        <dbReference type="Proteomes" id="UP000253472"/>
    </source>
</evidence>
<protein>
    <recommendedName>
        <fullName evidence="5">Protein RCR2</fullName>
    </recommendedName>
</protein>